<gene>
    <name evidence="1" type="ORF">EYR41_001470</name>
</gene>
<proteinExistence type="predicted"/>
<organism evidence="1 2">
    <name type="scientific">Orbilia oligospora</name>
    <name type="common">Nematode-trapping fungus</name>
    <name type="synonym">Arthrobotrys oligospora</name>
    <dbReference type="NCBI Taxonomy" id="2813651"/>
    <lineage>
        <taxon>Eukaryota</taxon>
        <taxon>Fungi</taxon>
        <taxon>Dikarya</taxon>
        <taxon>Ascomycota</taxon>
        <taxon>Pezizomycotina</taxon>
        <taxon>Orbiliomycetes</taxon>
        <taxon>Orbiliales</taxon>
        <taxon>Orbiliaceae</taxon>
        <taxon>Orbilia</taxon>
    </lineage>
</organism>
<reference evidence="1 2" key="1">
    <citation type="submission" date="2019-03" db="EMBL/GenBank/DDBJ databases">
        <title>Nematode-trapping fungi genome.</title>
        <authorList>
            <person name="Vidal-Diez De Ulzurrun G."/>
        </authorList>
    </citation>
    <scope>NUCLEOTIDE SEQUENCE [LARGE SCALE GENOMIC DNA]</scope>
    <source>
        <strain evidence="1 2">TWF154</strain>
    </source>
</reference>
<evidence type="ECO:0000313" key="1">
    <source>
        <dbReference type="EMBL" id="TGJ74465.1"/>
    </source>
</evidence>
<protein>
    <submittedName>
        <fullName evidence="1">Uncharacterized protein</fullName>
    </submittedName>
</protein>
<accession>A0A8H2E8H0</accession>
<dbReference type="EMBL" id="SOZJ01000001">
    <property type="protein sequence ID" value="TGJ74465.1"/>
    <property type="molecule type" value="Genomic_DNA"/>
</dbReference>
<sequence>MGRGNRKLPWSPDEVAIRFQSTATGGTKDADEVHPGVTNLNLNGKGENQDRRVVGWLYQIKVTGKACYFLCRLADRALGLKFNNVLGEEWKYSTDIGTEHLKTLYLQRSRFQQIPQGSRWYKINGPHPLNYLSFQVTANNVVSSSRARMFGYSTLEIEYFICGVVEPWFENLGSKYSEWSSETNHDT</sequence>
<dbReference type="Proteomes" id="UP000297595">
    <property type="component" value="Unassembled WGS sequence"/>
</dbReference>
<name>A0A8H2E8H0_ORBOL</name>
<dbReference type="AlphaFoldDB" id="A0A8H2E8H0"/>
<evidence type="ECO:0000313" key="2">
    <source>
        <dbReference type="Proteomes" id="UP000297595"/>
    </source>
</evidence>
<comment type="caution">
    <text evidence="1">The sequence shown here is derived from an EMBL/GenBank/DDBJ whole genome shotgun (WGS) entry which is preliminary data.</text>
</comment>